<organism evidence="2 3">
    <name type="scientific">Brevibacillus laterosporus LMG 15441</name>
    <dbReference type="NCBI Taxonomy" id="1042163"/>
    <lineage>
        <taxon>Bacteria</taxon>
        <taxon>Bacillati</taxon>
        <taxon>Bacillota</taxon>
        <taxon>Bacilli</taxon>
        <taxon>Bacillales</taxon>
        <taxon>Paenibacillaceae</taxon>
        <taxon>Brevibacillus</taxon>
    </lineage>
</organism>
<dbReference type="HOGENOM" id="CLU_2970377_0_0_9"/>
<evidence type="ECO:0000313" key="2">
    <source>
        <dbReference type="EMBL" id="AIG28833.1"/>
    </source>
</evidence>
<proteinExistence type="predicted"/>
<reference evidence="2 3" key="1">
    <citation type="journal article" date="2011" name="J. Bacteriol.">
        <title>Genome sequence of Brevibacillus laterosporus LMG 15441, a pathogen of invertebrates.</title>
        <authorList>
            <person name="Djukic M."/>
            <person name="Poehlein A."/>
            <person name="Thurmer A."/>
            <person name="Daniel R."/>
        </authorList>
    </citation>
    <scope>NUCLEOTIDE SEQUENCE [LARGE SCALE GENOMIC DNA]</scope>
    <source>
        <strain evidence="2 3">LMG 15441</strain>
    </source>
</reference>
<protein>
    <submittedName>
        <fullName evidence="2">Uncharacterized protein</fullName>
    </submittedName>
</protein>
<dbReference type="STRING" id="1042163.BRLA_c045690"/>
<dbReference type="EMBL" id="CP007806">
    <property type="protein sequence ID" value="AIG28833.1"/>
    <property type="molecule type" value="Genomic_DNA"/>
</dbReference>
<feature type="signal peptide" evidence="1">
    <location>
        <begin position="1"/>
        <end position="19"/>
    </location>
</feature>
<sequence>MRKLLLGAMALLLVILALGCSHHTSPSVGHIAIKEEQTAGATLSKDGIHKSKEGTFSF</sequence>
<dbReference type="RefSeq" id="WP_003334095.1">
    <property type="nucleotide sequence ID" value="NZ_CP007806.1"/>
</dbReference>
<dbReference type="PROSITE" id="PS51257">
    <property type="entry name" value="PROKAR_LIPOPROTEIN"/>
    <property type="match status" value="1"/>
</dbReference>
<accession>A0A075RCA7</accession>
<dbReference type="Proteomes" id="UP000005850">
    <property type="component" value="Chromosome"/>
</dbReference>
<keyword evidence="1" id="KW-0732">Signal</keyword>
<dbReference type="KEGG" id="blr:BRLA_c045690"/>
<evidence type="ECO:0000313" key="3">
    <source>
        <dbReference type="Proteomes" id="UP000005850"/>
    </source>
</evidence>
<name>A0A075RCA7_BRELA</name>
<evidence type="ECO:0000256" key="1">
    <source>
        <dbReference type="SAM" id="SignalP"/>
    </source>
</evidence>
<feature type="chain" id="PRO_5038979159" evidence="1">
    <location>
        <begin position="20"/>
        <end position="58"/>
    </location>
</feature>
<dbReference type="AlphaFoldDB" id="A0A075RCA7"/>
<keyword evidence="3" id="KW-1185">Reference proteome</keyword>
<gene>
    <name evidence="2" type="ORF">BRLA_c045690</name>
</gene>